<keyword evidence="8" id="KW-1133">Transmembrane helix</keyword>
<reference evidence="12" key="1">
    <citation type="submission" date="2016-10" db="EMBL/GenBank/DDBJ databases">
        <authorList>
            <person name="Varghese N."/>
            <person name="Submissions S."/>
        </authorList>
    </citation>
    <scope>NUCLEOTIDE SEQUENCE [LARGE SCALE GENOMIC DNA]</scope>
    <source>
        <strain evidence="12">SP</strain>
    </source>
</reference>
<dbReference type="EMBL" id="FNPI01000017">
    <property type="protein sequence ID" value="SDZ55965.1"/>
    <property type="molecule type" value="Genomic_DNA"/>
</dbReference>
<evidence type="ECO:0000256" key="5">
    <source>
        <dbReference type="ARBA" id="ARBA00029447"/>
    </source>
</evidence>
<feature type="coiled-coil region" evidence="7">
    <location>
        <begin position="251"/>
        <end position="282"/>
    </location>
</feature>
<dbReference type="AlphaFoldDB" id="A0A1H3U2B2"/>
<keyword evidence="3 8" id="KW-0472">Membrane</keyword>
<accession>A0A1H3U2B2</accession>
<evidence type="ECO:0000256" key="8">
    <source>
        <dbReference type="SAM" id="Phobius"/>
    </source>
</evidence>
<dbReference type="GO" id="GO:0006935">
    <property type="term" value="P:chemotaxis"/>
    <property type="evidence" value="ECO:0007669"/>
    <property type="project" value="InterPro"/>
</dbReference>
<dbReference type="CDD" id="cd11386">
    <property type="entry name" value="MCP_signal"/>
    <property type="match status" value="1"/>
</dbReference>
<dbReference type="PANTHER" id="PTHR32089:SF112">
    <property type="entry name" value="LYSOZYME-LIKE PROTEIN-RELATED"/>
    <property type="match status" value="1"/>
</dbReference>
<keyword evidence="7" id="KW-0175">Coiled coil</keyword>
<evidence type="ECO:0000313" key="11">
    <source>
        <dbReference type="EMBL" id="SDZ55965.1"/>
    </source>
</evidence>
<sequence length="568" mass="61865">MKFLKKLTLSKKVVSWQHFNIRKKILSAFAVVIVLLLIGFGISFNYLSSIKANSDEMAQVTKQLSSVKDLNNFMQTKYILVADSVRGSFDNERYAAANDSMQEIITELNGNFTSSKLEDQFAVVMAKFQNFETSVDEIVNAGFTRSLANVVTYRDEAFVELDQMAELLETEADNAAGDVSSIIMNTRLIFSIAMGLAVIIGSALFIFISILISRSLARVVDTAHEISKGNLLVNELPDKTRDELGVLGYSINQMVRQIRDLLNQIQDMSEQLTASSEELTANATESSQASEQIAASIQFVADGAEQQSQHAEENKNAAISISDDIKNYSQNLFEVRGRSNNSLKAAEDGNMVIEQGIEQMNEIRDMANNMSVAIQNLAQKSNEIGSIVEMISNVAGQTNLLALNAAIEAARAGEHGRGFAVVADEVRKLAEQTTGASGEIQQLIEGIQKDIESSAFAMTSAYNSVESGEKTVRQAGAAFGELTKSIQQVAMRIEEVTEGMGKIGENTEKMLETAESTAQLINESIGSTQSVAAAAEQQNATLQEISSSSQQLAGMSEELQNTLRKFKV</sequence>
<comment type="similarity">
    <text evidence="5">Belongs to the methyl-accepting chemotaxis (MCP) protein family.</text>
</comment>
<keyword evidence="2" id="KW-1003">Cell membrane</keyword>
<feature type="transmembrane region" description="Helical" evidence="8">
    <location>
        <begin position="25"/>
        <end position="47"/>
    </location>
</feature>
<dbReference type="SUPFAM" id="SSF58104">
    <property type="entry name" value="Methyl-accepting chemotaxis protein (MCP) signaling domain"/>
    <property type="match status" value="1"/>
</dbReference>
<gene>
    <name evidence="11" type="ORF">SAMN05421736_11737</name>
</gene>
<dbReference type="GO" id="GO:0005886">
    <property type="term" value="C:plasma membrane"/>
    <property type="evidence" value="ECO:0007669"/>
    <property type="project" value="UniProtKB-SubCell"/>
</dbReference>
<comment type="subcellular location">
    <subcellularLocation>
        <location evidence="1">Cell membrane</location>
    </subcellularLocation>
</comment>
<evidence type="ECO:0000259" key="9">
    <source>
        <dbReference type="PROSITE" id="PS50111"/>
    </source>
</evidence>
<dbReference type="CDD" id="cd06225">
    <property type="entry name" value="HAMP"/>
    <property type="match status" value="1"/>
</dbReference>
<dbReference type="OrthoDB" id="9804712at2"/>
<keyword evidence="12" id="KW-1185">Reference proteome</keyword>
<dbReference type="InterPro" id="IPR004089">
    <property type="entry name" value="MCPsignal_dom"/>
</dbReference>
<dbReference type="GO" id="GO:0004888">
    <property type="term" value="F:transmembrane signaling receptor activity"/>
    <property type="evidence" value="ECO:0007669"/>
    <property type="project" value="InterPro"/>
</dbReference>
<keyword evidence="4 6" id="KW-0807">Transducer</keyword>
<evidence type="ECO:0000256" key="7">
    <source>
        <dbReference type="SAM" id="Coils"/>
    </source>
</evidence>
<dbReference type="InterPro" id="IPR004090">
    <property type="entry name" value="Chemotax_Me-accpt_rcpt"/>
</dbReference>
<protein>
    <submittedName>
        <fullName evidence="11">Methyl-accepting chemotaxis protein</fullName>
    </submittedName>
</protein>
<dbReference type="PANTHER" id="PTHR32089">
    <property type="entry name" value="METHYL-ACCEPTING CHEMOTAXIS PROTEIN MCPB"/>
    <property type="match status" value="1"/>
</dbReference>
<dbReference type="GO" id="GO:0007165">
    <property type="term" value="P:signal transduction"/>
    <property type="evidence" value="ECO:0007669"/>
    <property type="project" value="UniProtKB-KW"/>
</dbReference>
<dbReference type="PROSITE" id="PS50885">
    <property type="entry name" value="HAMP"/>
    <property type="match status" value="1"/>
</dbReference>
<dbReference type="PRINTS" id="PR00260">
    <property type="entry name" value="CHEMTRNSDUCR"/>
</dbReference>
<evidence type="ECO:0000256" key="4">
    <source>
        <dbReference type="ARBA" id="ARBA00023224"/>
    </source>
</evidence>
<keyword evidence="8" id="KW-0812">Transmembrane</keyword>
<evidence type="ECO:0000256" key="6">
    <source>
        <dbReference type="PROSITE-ProRule" id="PRU00284"/>
    </source>
</evidence>
<dbReference type="SMART" id="SM00283">
    <property type="entry name" value="MA"/>
    <property type="match status" value="1"/>
</dbReference>
<dbReference type="Proteomes" id="UP000198935">
    <property type="component" value="Unassembled WGS sequence"/>
</dbReference>
<organism evidence="11 12">
    <name type="scientific">Evansella caseinilytica</name>
    <dbReference type="NCBI Taxonomy" id="1503961"/>
    <lineage>
        <taxon>Bacteria</taxon>
        <taxon>Bacillati</taxon>
        <taxon>Bacillota</taxon>
        <taxon>Bacilli</taxon>
        <taxon>Bacillales</taxon>
        <taxon>Bacillaceae</taxon>
        <taxon>Evansella</taxon>
    </lineage>
</organism>
<dbReference type="Pfam" id="PF00672">
    <property type="entry name" value="HAMP"/>
    <property type="match status" value="1"/>
</dbReference>
<feature type="domain" description="HAMP" evidence="10">
    <location>
        <begin position="210"/>
        <end position="263"/>
    </location>
</feature>
<evidence type="ECO:0000313" key="12">
    <source>
        <dbReference type="Proteomes" id="UP000198935"/>
    </source>
</evidence>
<proteinExistence type="inferred from homology"/>
<dbReference type="SMART" id="SM00304">
    <property type="entry name" value="HAMP"/>
    <property type="match status" value="1"/>
</dbReference>
<dbReference type="InterPro" id="IPR003660">
    <property type="entry name" value="HAMP_dom"/>
</dbReference>
<evidence type="ECO:0000259" key="10">
    <source>
        <dbReference type="PROSITE" id="PS50885"/>
    </source>
</evidence>
<dbReference type="STRING" id="1503961.SAMN05421736_11737"/>
<name>A0A1H3U2B2_9BACI</name>
<evidence type="ECO:0000256" key="1">
    <source>
        <dbReference type="ARBA" id="ARBA00004236"/>
    </source>
</evidence>
<feature type="domain" description="Methyl-accepting transducer" evidence="9">
    <location>
        <begin position="282"/>
        <end position="553"/>
    </location>
</feature>
<dbReference type="PROSITE" id="PS50111">
    <property type="entry name" value="CHEMOTAXIS_TRANSDUC_2"/>
    <property type="match status" value="1"/>
</dbReference>
<feature type="transmembrane region" description="Helical" evidence="8">
    <location>
        <begin position="188"/>
        <end position="212"/>
    </location>
</feature>
<dbReference type="Gene3D" id="1.10.287.950">
    <property type="entry name" value="Methyl-accepting chemotaxis protein"/>
    <property type="match status" value="1"/>
</dbReference>
<dbReference type="Pfam" id="PF00015">
    <property type="entry name" value="MCPsignal"/>
    <property type="match status" value="1"/>
</dbReference>
<evidence type="ECO:0000256" key="2">
    <source>
        <dbReference type="ARBA" id="ARBA00022475"/>
    </source>
</evidence>
<evidence type="ECO:0000256" key="3">
    <source>
        <dbReference type="ARBA" id="ARBA00023136"/>
    </source>
</evidence>